<name>A0A6P2DDI2_9BACT</name>
<evidence type="ECO:0000313" key="2">
    <source>
        <dbReference type="Proteomes" id="UP000464178"/>
    </source>
</evidence>
<dbReference type="Proteomes" id="UP000464178">
    <property type="component" value="Chromosome"/>
</dbReference>
<keyword evidence="2" id="KW-1185">Reference proteome</keyword>
<protein>
    <submittedName>
        <fullName evidence="1">Uncharacterized protein</fullName>
    </submittedName>
</protein>
<organism evidence="1 2">
    <name type="scientific">Gemmata massiliana</name>
    <dbReference type="NCBI Taxonomy" id="1210884"/>
    <lineage>
        <taxon>Bacteria</taxon>
        <taxon>Pseudomonadati</taxon>
        <taxon>Planctomycetota</taxon>
        <taxon>Planctomycetia</taxon>
        <taxon>Gemmatales</taxon>
        <taxon>Gemmataceae</taxon>
        <taxon>Gemmata</taxon>
    </lineage>
</organism>
<dbReference type="RefSeq" id="WP_162671591.1">
    <property type="nucleotide sequence ID" value="NZ_LR593886.1"/>
</dbReference>
<proteinExistence type="predicted"/>
<sequence>MNVRGFPWGGLVVATVLLSGCGKGAPRGDAPAAADAPAPVLPPPEQLVVIPGDTSLTPEEYIKLGMPAHDRAWTGPEMNKASTVLAKFEKDLGKLPRYNSSRSGKVFSRIASTENFASSKNLALPLNMRFPNTLNYFGAMNTIFKTYLSADPRAATLGAEQLELMGTLMRSAVAMCYLCDELVPTLDPKDPTYPARMRGLETMRGGLATMVSGGLISLTEAHYTEADRLRLLGSLEETLPVLFTHLTDGSKVEIPVRLSELEADPKLAFAKDRLRALREKLPTK</sequence>
<reference evidence="1 2" key="1">
    <citation type="submission" date="2019-05" db="EMBL/GenBank/DDBJ databases">
        <authorList>
            <consortium name="Science for Life Laboratories"/>
        </authorList>
    </citation>
    <scope>NUCLEOTIDE SEQUENCE [LARGE SCALE GENOMIC DNA]</scope>
    <source>
        <strain evidence="1">Soil9</strain>
    </source>
</reference>
<evidence type="ECO:0000313" key="1">
    <source>
        <dbReference type="EMBL" id="VTR98425.1"/>
    </source>
</evidence>
<dbReference type="KEGG" id="gms:SOIL9_02790"/>
<gene>
    <name evidence="1" type="ORF">SOIL9_02790</name>
</gene>
<dbReference type="PROSITE" id="PS51257">
    <property type="entry name" value="PROKAR_LIPOPROTEIN"/>
    <property type="match status" value="1"/>
</dbReference>
<dbReference type="AlphaFoldDB" id="A0A6P2DDI2"/>
<accession>A0A6P2DDI2</accession>
<dbReference type="EMBL" id="LR593886">
    <property type="protein sequence ID" value="VTR98425.1"/>
    <property type="molecule type" value="Genomic_DNA"/>
</dbReference>